<dbReference type="EMBL" id="JRVC01000038">
    <property type="protein sequence ID" value="KHS41652.1"/>
    <property type="molecule type" value="Genomic_DNA"/>
</dbReference>
<dbReference type="RefSeq" id="WP_039338606.1">
    <property type="nucleotide sequence ID" value="NZ_JRVC01000038.1"/>
</dbReference>
<dbReference type="AlphaFoldDB" id="A0A0B8ZX09"/>
<sequence>MTDELDTLMIDVRANTSGFTADLAQMRGSFDSILVDGFGRAGDTLERGLLGAIRRGSLGFEDLRRVALNVVGDIAAQALQTGIGSIGGATGAQSGGIGGLLTGLVSSIFGLPGRATGGPVAPGRGYLVGERGPELFVPTSAGRVEPSVGGGRGRDVNVSIRIVSPQGSNQPESLRRSGKQVAQAVRRALNEF</sequence>
<organism evidence="1 2">
    <name type="scientific">Novosphingobium subterraneum</name>
    <dbReference type="NCBI Taxonomy" id="48936"/>
    <lineage>
        <taxon>Bacteria</taxon>
        <taxon>Pseudomonadati</taxon>
        <taxon>Pseudomonadota</taxon>
        <taxon>Alphaproteobacteria</taxon>
        <taxon>Sphingomonadales</taxon>
        <taxon>Sphingomonadaceae</taxon>
        <taxon>Novosphingobium</taxon>
    </lineage>
</organism>
<dbReference type="Proteomes" id="UP000031338">
    <property type="component" value="Unassembled WGS sequence"/>
</dbReference>
<reference evidence="1 2" key="1">
    <citation type="submission" date="2014-10" db="EMBL/GenBank/DDBJ databases">
        <title>Draft genome sequence of Novosphingobium subterraneum DSM 12447.</title>
        <authorList>
            <person name="Gan H.M."/>
            <person name="Gan H.Y."/>
            <person name="Savka M.A."/>
        </authorList>
    </citation>
    <scope>NUCLEOTIDE SEQUENCE [LARGE SCALE GENOMIC DNA]</scope>
    <source>
        <strain evidence="1 2">DSM 12447</strain>
    </source>
</reference>
<evidence type="ECO:0000313" key="2">
    <source>
        <dbReference type="Proteomes" id="UP000031338"/>
    </source>
</evidence>
<accession>A0A0B8ZX09</accession>
<gene>
    <name evidence="1" type="ORF">NJ75_04605</name>
</gene>
<evidence type="ECO:0000313" key="1">
    <source>
        <dbReference type="EMBL" id="KHS41652.1"/>
    </source>
</evidence>
<proteinExistence type="predicted"/>
<name>A0A0B8ZX09_9SPHN</name>
<protein>
    <recommendedName>
        <fullName evidence="3">Tail tape measure protein</fullName>
    </recommendedName>
</protein>
<dbReference type="STRING" id="48936.NJ75_04605"/>
<comment type="caution">
    <text evidence="1">The sequence shown here is derived from an EMBL/GenBank/DDBJ whole genome shotgun (WGS) entry which is preliminary data.</text>
</comment>
<dbReference type="PATRIC" id="fig|48936.3.peg.4639"/>
<keyword evidence="2" id="KW-1185">Reference proteome</keyword>
<evidence type="ECO:0008006" key="3">
    <source>
        <dbReference type="Google" id="ProtNLM"/>
    </source>
</evidence>